<sequence>MDISTSRRRLLTATATTALAATAGCARLAEFVASSIFKQVNVVNNSDQRVSGTVTVTDPAGEQVLDETFDLLTQEAAQNQTETNQTGTESGSAAARYDDVFTTTGEYEMAVSLDDSIEGVSEASETVSVSDTEDTSVAVFLGADDGEEPIVIGTLQGLGEIETTAN</sequence>
<reference evidence="1 2" key="1">
    <citation type="submission" date="2018-06" db="EMBL/GenBank/DDBJ databases">
        <title>Natronomonas sp. F16-60 a new haloarchaeon isolated from a solar saltern of Isla Cristina, Huelva, Spain.</title>
        <authorList>
            <person name="Duran-Viseras A."/>
            <person name="Sanchez-Porro C."/>
            <person name="Ventosa A."/>
        </authorList>
    </citation>
    <scope>NUCLEOTIDE SEQUENCE [LARGE SCALE GENOMIC DNA]</scope>
    <source>
        <strain evidence="1 2">F16-60</strain>
    </source>
</reference>
<accession>A0A554NFR9</accession>
<dbReference type="AlphaFoldDB" id="A0A554NFR9"/>
<dbReference type="OrthoDB" id="325775at2157"/>
<comment type="caution">
    <text evidence="1">The sequence shown here is derived from an EMBL/GenBank/DDBJ whole genome shotgun (WGS) entry which is preliminary data.</text>
</comment>
<dbReference type="InParanoid" id="A0A554NFR9"/>
<dbReference type="PROSITE" id="PS51257">
    <property type="entry name" value="PROKAR_LIPOPROTEIN"/>
    <property type="match status" value="1"/>
</dbReference>
<dbReference type="RefSeq" id="WP_144260635.1">
    <property type="nucleotide sequence ID" value="NZ_QMDX01000001.1"/>
</dbReference>
<name>A0A554NFR9_9EURY</name>
<proteinExistence type="predicted"/>
<dbReference type="Proteomes" id="UP000319894">
    <property type="component" value="Unassembled WGS sequence"/>
</dbReference>
<evidence type="ECO:0000313" key="1">
    <source>
        <dbReference type="EMBL" id="TSD16155.1"/>
    </source>
</evidence>
<gene>
    <name evidence="1" type="ORF">DP107_03025</name>
</gene>
<evidence type="ECO:0000313" key="2">
    <source>
        <dbReference type="Proteomes" id="UP000319894"/>
    </source>
</evidence>
<dbReference type="EMBL" id="QMDX01000001">
    <property type="protein sequence ID" value="TSD16155.1"/>
    <property type="molecule type" value="Genomic_DNA"/>
</dbReference>
<keyword evidence="2" id="KW-1185">Reference proteome</keyword>
<protein>
    <submittedName>
        <fullName evidence="1">Uncharacterized protein</fullName>
    </submittedName>
</protein>
<dbReference type="InterPro" id="IPR006311">
    <property type="entry name" value="TAT_signal"/>
</dbReference>
<dbReference type="PROSITE" id="PS51318">
    <property type="entry name" value="TAT"/>
    <property type="match status" value="1"/>
</dbReference>
<organism evidence="1 2">
    <name type="scientific">Haloglomus irregulare</name>
    <dbReference type="NCBI Taxonomy" id="2234134"/>
    <lineage>
        <taxon>Archaea</taxon>
        <taxon>Methanobacteriati</taxon>
        <taxon>Methanobacteriota</taxon>
        <taxon>Stenosarchaea group</taxon>
        <taxon>Halobacteria</taxon>
        <taxon>Halobacteriales</taxon>
        <taxon>Natronomonadaceae</taxon>
        <taxon>Haloglomus</taxon>
    </lineage>
</organism>